<evidence type="ECO:0000313" key="3">
    <source>
        <dbReference type="EMBL" id="GIF95927.1"/>
    </source>
</evidence>
<dbReference type="RefSeq" id="WP_120320977.1">
    <property type="nucleotide sequence ID" value="NZ_BONH01000002.1"/>
</dbReference>
<dbReference type="InterPro" id="IPR036390">
    <property type="entry name" value="WH_DNA-bd_sf"/>
</dbReference>
<dbReference type="Gene3D" id="6.10.140.190">
    <property type="match status" value="1"/>
</dbReference>
<dbReference type="AlphaFoldDB" id="A0A8J3K3K0"/>
<feature type="domain" description="Transcription regulator PadR N-terminal" evidence="1">
    <location>
        <begin position="21"/>
        <end position="94"/>
    </location>
</feature>
<protein>
    <submittedName>
        <fullName evidence="3">Negative transcription regulator PadR</fullName>
    </submittedName>
</protein>
<accession>A0A8J3K3K0</accession>
<dbReference type="Pfam" id="PF03551">
    <property type="entry name" value="PadR"/>
    <property type="match status" value="1"/>
</dbReference>
<reference evidence="3 4" key="1">
    <citation type="submission" date="2021-01" db="EMBL/GenBank/DDBJ databases">
        <title>Whole genome shotgun sequence of Catellatospora citrea NBRC 14495.</title>
        <authorList>
            <person name="Komaki H."/>
            <person name="Tamura T."/>
        </authorList>
    </citation>
    <scope>NUCLEOTIDE SEQUENCE [LARGE SCALE GENOMIC DNA]</scope>
    <source>
        <strain evidence="3 4">NBRC 14495</strain>
    </source>
</reference>
<sequence length="202" mass="21652">MAAVEGDDSATTGGSTLGYALLSLLTRGPATGYQLTQQVKAPLGHFWTARHSQIYPELARLAAAGWVDSVEQAGPGPRAKKTYAVTPAGLAALRAWLVIPPTAQPRSEITLKAYAATSADPTAMAALYTDLADRSTRLLAEYEHDAARMRAVGQDDPTHPRFGNYAVLMMGVESQRAVHRWARWLASCLRTGRPAAYGETAD</sequence>
<feature type="domain" description="Transcription regulator PadR C-terminal" evidence="2">
    <location>
        <begin position="106"/>
        <end position="188"/>
    </location>
</feature>
<name>A0A8J3K3K0_9ACTN</name>
<dbReference type="PANTHER" id="PTHR43252:SF2">
    <property type="entry name" value="TRANSCRIPTION REGULATOR, PADR-LIKE FAMILY"/>
    <property type="match status" value="1"/>
</dbReference>
<evidence type="ECO:0000259" key="2">
    <source>
        <dbReference type="Pfam" id="PF10400"/>
    </source>
</evidence>
<dbReference type="Gene3D" id="1.10.10.10">
    <property type="entry name" value="Winged helix-like DNA-binding domain superfamily/Winged helix DNA-binding domain"/>
    <property type="match status" value="1"/>
</dbReference>
<dbReference type="SUPFAM" id="SSF46785">
    <property type="entry name" value="Winged helix' DNA-binding domain"/>
    <property type="match status" value="1"/>
</dbReference>
<keyword evidence="4" id="KW-1185">Reference proteome</keyword>
<proteinExistence type="predicted"/>
<dbReference type="InterPro" id="IPR036388">
    <property type="entry name" value="WH-like_DNA-bd_sf"/>
</dbReference>
<dbReference type="PANTHER" id="PTHR43252">
    <property type="entry name" value="TRANSCRIPTIONAL REGULATOR YQJI"/>
    <property type="match status" value="1"/>
</dbReference>
<gene>
    <name evidence="3" type="primary">padR_1</name>
    <name evidence="3" type="ORF">Cci01nite_10210</name>
</gene>
<comment type="caution">
    <text evidence="3">The sequence shown here is derived from an EMBL/GenBank/DDBJ whole genome shotgun (WGS) entry which is preliminary data.</text>
</comment>
<evidence type="ECO:0000313" key="4">
    <source>
        <dbReference type="Proteomes" id="UP000659904"/>
    </source>
</evidence>
<dbReference type="InterPro" id="IPR005149">
    <property type="entry name" value="Tscrpt_reg_PadR_N"/>
</dbReference>
<dbReference type="Proteomes" id="UP000659904">
    <property type="component" value="Unassembled WGS sequence"/>
</dbReference>
<organism evidence="3 4">
    <name type="scientific">Catellatospora citrea</name>
    <dbReference type="NCBI Taxonomy" id="53366"/>
    <lineage>
        <taxon>Bacteria</taxon>
        <taxon>Bacillati</taxon>
        <taxon>Actinomycetota</taxon>
        <taxon>Actinomycetes</taxon>
        <taxon>Micromonosporales</taxon>
        <taxon>Micromonosporaceae</taxon>
        <taxon>Catellatospora</taxon>
    </lineage>
</organism>
<dbReference type="InterPro" id="IPR018309">
    <property type="entry name" value="Tscrpt_reg_PadR_C"/>
</dbReference>
<dbReference type="EMBL" id="BONH01000002">
    <property type="protein sequence ID" value="GIF95927.1"/>
    <property type="molecule type" value="Genomic_DNA"/>
</dbReference>
<evidence type="ECO:0000259" key="1">
    <source>
        <dbReference type="Pfam" id="PF03551"/>
    </source>
</evidence>
<dbReference type="Pfam" id="PF10400">
    <property type="entry name" value="Vir_act_alpha_C"/>
    <property type="match status" value="1"/>
</dbReference>